<dbReference type="InterPro" id="IPR035774">
    <property type="entry name" value="SPRY_RSPRY1"/>
</dbReference>
<dbReference type="GO" id="GO:0008270">
    <property type="term" value="F:zinc ion binding"/>
    <property type="evidence" value="ECO:0007669"/>
    <property type="project" value="UniProtKB-KW"/>
</dbReference>
<dbReference type="AlphaFoldDB" id="F2UGH5"/>
<evidence type="ECO:0000256" key="4">
    <source>
        <dbReference type="SAM" id="MobiDB-lite"/>
    </source>
</evidence>
<feature type="compositionally biased region" description="Gly residues" evidence="4">
    <location>
        <begin position="218"/>
        <end position="238"/>
    </location>
</feature>
<dbReference type="KEGG" id="sre:PTSG_07841"/>
<feature type="region of interest" description="Disordered" evidence="4">
    <location>
        <begin position="218"/>
        <end position="292"/>
    </location>
</feature>
<dbReference type="PANTHER" id="PTHR13363">
    <property type="entry name" value="RING FINGER AND SRY DOMAIN-CONTAINING"/>
    <property type="match status" value="1"/>
</dbReference>
<evidence type="ECO:0000256" key="3">
    <source>
        <dbReference type="ARBA" id="ARBA00022833"/>
    </source>
</evidence>
<dbReference type="CDD" id="cd12883">
    <property type="entry name" value="SPRY_RING"/>
    <property type="match status" value="1"/>
</dbReference>
<protein>
    <recommendedName>
        <fullName evidence="5">B30.2/SPRY domain-containing protein</fullName>
    </recommendedName>
</protein>
<dbReference type="SUPFAM" id="SSF48371">
    <property type="entry name" value="ARM repeat"/>
    <property type="match status" value="1"/>
</dbReference>
<feature type="compositionally biased region" description="Low complexity" evidence="4">
    <location>
        <begin position="18"/>
        <end position="28"/>
    </location>
</feature>
<dbReference type="STRING" id="946362.F2UGH5"/>
<dbReference type="GO" id="GO:0005737">
    <property type="term" value="C:cytoplasm"/>
    <property type="evidence" value="ECO:0007669"/>
    <property type="project" value="TreeGrafter"/>
</dbReference>
<gene>
    <name evidence="6" type="ORF">PTSG_07841</name>
</gene>
<dbReference type="InParanoid" id="F2UGH5"/>
<accession>F2UGH5</accession>
<keyword evidence="1" id="KW-0479">Metal-binding</keyword>
<name>F2UGH5_SALR5</name>
<dbReference type="EMBL" id="GL832973">
    <property type="protein sequence ID" value="EGD75725.1"/>
    <property type="molecule type" value="Genomic_DNA"/>
</dbReference>
<dbReference type="OMA" id="IAFDGCR"/>
<dbReference type="FunCoup" id="F2UGH5">
    <property type="interactions" value="520"/>
</dbReference>
<reference evidence="6" key="1">
    <citation type="submission" date="2009-08" db="EMBL/GenBank/DDBJ databases">
        <title>Annotation of Salpingoeca rosetta.</title>
        <authorList>
            <consortium name="The Broad Institute Genome Sequencing Platform"/>
            <person name="Russ C."/>
            <person name="Cuomo C."/>
            <person name="Burger G."/>
            <person name="Gray M.W."/>
            <person name="Holland P.W.H."/>
            <person name="King N."/>
            <person name="Lang F.B.F."/>
            <person name="Roger A.J."/>
            <person name="Ruiz-Trillo I."/>
            <person name="Young S.K."/>
            <person name="Zeng Q."/>
            <person name="Gargeya S."/>
            <person name="Alvarado L."/>
            <person name="Berlin A."/>
            <person name="Chapman S.B."/>
            <person name="Chen Z."/>
            <person name="Freedman E."/>
            <person name="Gellesch M."/>
            <person name="Goldberg J."/>
            <person name="Griggs A."/>
            <person name="Gujja S."/>
            <person name="Heilman E."/>
            <person name="Heiman D."/>
            <person name="Howarth C."/>
            <person name="Mehta T."/>
            <person name="Neiman D."/>
            <person name="Pearson M."/>
            <person name="Roberts A."/>
            <person name="Saif S."/>
            <person name="Shea T."/>
            <person name="Shenoy N."/>
            <person name="Sisk P."/>
            <person name="Stolte C."/>
            <person name="Sykes S."/>
            <person name="White J."/>
            <person name="Yandava C."/>
            <person name="Haas B."/>
            <person name="Nusbaum C."/>
            <person name="Birren B."/>
        </authorList>
    </citation>
    <scope>NUCLEOTIDE SEQUENCE [LARGE SCALE GENOMIC DNA]</scope>
    <source>
        <strain evidence="6">ATCC 50818</strain>
    </source>
</reference>
<feature type="compositionally biased region" description="Low complexity" evidence="4">
    <location>
        <begin position="277"/>
        <end position="292"/>
    </location>
</feature>
<dbReference type="Proteomes" id="UP000007799">
    <property type="component" value="Unassembled WGS sequence"/>
</dbReference>
<dbReference type="InterPro" id="IPR013083">
    <property type="entry name" value="Znf_RING/FYVE/PHD"/>
</dbReference>
<proteinExistence type="predicted"/>
<keyword evidence="7" id="KW-1185">Reference proteome</keyword>
<dbReference type="InterPro" id="IPR003877">
    <property type="entry name" value="SPRY_dom"/>
</dbReference>
<evidence type="ECO:0000313" key="7">
    <source>
        <dbReference type="Proteomes" id="UP000007799"/>
    </source>
</evidence>
<feature type="region of interest" description="Disordered" evidence="4">
    <location>
        <begin position="10"/>
        <end position="34"/>
    </location>
</feature>
<dbReference type="SUPFAM" id="SSF57850">
    <property type="entry name" value="RING/U-box"/>
    <property type="match status" value="1"/>
</dbReference>
<dbReference type="SUPFAM" id="SSF49899">
    <property type="entry name" value="Concanavalin A-like lectins/glucanases"/>
    <property type="match status" value="1"/>
</dbReference>
<dbReference type="RefSeq" id="XP_004991646.1">
    <property type="nucleotide sequence ID" value="XM_004991589.1"/>
</dbReference>
<dbReference type="GO" id="GO:0051603">
    <property type="term" value="P:proteolysis involved in protein catabolic process"/>
    <property type="evidence" value="ECO:0007669"/>
    <property type="project" value="TreeGrafter"/>
</dbReference>
<dbReference type="PROSITE" id="PS50188">
    <property type="entry name" value="B302_SPRY"/>
    <property type="match status" value="1"/>
</dbReference>
<dbReference type="PANTHER" id="PTHR13363:SF5">
    <property type="entry name" value="E3 UBIQUITIN-PROTEIN LIGASE RNF123"/>
    <property type="match status" value="1"/>
</dbReference>
<feature type="domain" description="B30.2/SPRY" evidence="5">
    <location>
        <begin position="320"/>
        <end position="502"/>
    </location>
</feature>
<dbReference type="Gene3D" id="2.60.120.920">
    <property type="match status" value="1"/>
</dbReference>
<evidence type="ECO:0000259" key="5">
    <source>
        <dbReference type="PROSITE" id="PS50188"/>
    </source>
</evidence>
<dbReference type="InterPro" id="IPR013320">
    <property type="entry name" value="ConA-like_dom_sf"/>
</dbReference>
<keyword evidence="2" id="KW-0863">Zinc-finger</keyword>
<dbReference type="InterPro" id="IPR001870">
    <property type="entry name" value="B30.2/SPRY"/>
</dbReference>
<dbReference type="OrthoDB" id="10017393at2759"/>
<dbReference type="InterPro" id="IPR043136">
    <property type="entry name" value="B30.2/SPRY_sf"/>
</dbReference>
<evidence type="ECO:0000313" key="6">
    <source>
        <dbReference type="EMBL" id="EGD75725.1"/>
    </source>
</evidence>
<sequence>MWSRFKQIFRRRRGREGSSQTDSTSTDQGPEDETSRFLKQCITQTVLDAPRAVTQDFYMEGLENVFLYVDRAEHGDEYERVAQALIEAIPHHNPMAKAVIALFVETLPTPPVASLKNVSGIITNTISQQRDEQSLVNALMCLALLADNFSGALAENLCSPELISRLETLLMMGERPLIVLKALTAVEMLARTGANKSALQEHGTPAIVFALEQRYQSGGVGGGDEGDGDGVGADGADGGNADNGDGGGDDKTHSGDCDGAREATRATSIDDDQQGMSTASPAPAVARTAATPVHSTGGRGLLNVLLKAQLAFCTSWLLDNVLPCSRRPIAVRAVPEGMNVMLDAHDATKFLKLSPDGVEIRSDVNSFESVRATCCATSGKCWYYEVTLFTAGIMQIGWAVDGCQYQTEEGRGIGDDEYSLAVDGSRQLVWFNQAPAHTNIKWRPGDVLGCYLDLVHHRAWFSVNGQRTRVLRLPPHLRDRVYPAASLMIDQHVAFNFGDRPYKFRPVDEDVYDLNQIGVLTEQQRRIIPRLVLLNQIQQELNDDDDLDEDNTCSICFVRPIEVVHEPCGHRAFCLICSLHTNDNAGIGGR</sequence>
<dbReference type="GO" id="GO:0004842">
    <property type="term" value="F:ubiquitin-protein transferase activity"/>
    <property type="evidence" value="ECO:0007669"/>
    <property type="project" value="InterPro"/>
</dbReference>
<evidence type="ECO:0000256" key="2">
    <source>
        <dbReference type="ARBA" id="ARBA00022771"/>
    </source>
</evidence>
<dbReference type="Gene3D" id="3.30.40.10">
    <property type="entry name" value="Zinc/RING finger domain, C3HC4 (zinc finger)"/>
    <property type="match status" value="1"/>
</dbReference>
<dbReference type="GeneID" id="16072207"/>
<feature type="compositionally biased region" description="Basic and acidic residues" evidence="4">
    <location>
        <begin position="248"/>
        <end position="264"/>
    </location>
</feature>
<dbReference type="InterPro" id="IPR016024">
    <property type="entry name" value="ARM-type_fold"/>
</dbReference>
<evidence type="ECO:0000256" key="1">
    <source>
        <dbReference type="ARBA" id="ARBA00022723"/>
    </source>
</evidence>
<dbReference type="SMART" id="SM00449">
    <property type="entry name" value="SPRY"/>
    <property type="match status" value="1"/>
</dbReference>
<dbReference type="eggNOG" id="KOG2242">
    <property type="taxonomic scope" value="Eukaryota"/>
</dbReference>
<dbReference type="Pfam" id="PF13920">
    <property type="entry name" value="zf-C3HC4_3"/>
    <property type="match status" value="1"/>
</dbReference>
<dbReference type="InterPro" id="IPR045129">
    <property type="entry name" value="RNF123/RKP/RSPRY1"/>
</dbReference>
<keyword evidence="3" id="KW-0862">Zinc</keyword>
<dbReference type="Pfam" id="PF00622">
    <property type="entry name" value="SPRY"/>
    <property type="match status" value="1"/>
</dbReference>
<organism evidence="7">
    <name type="scientific">Salpingoeca rosetta (strain ATCC 50818 / BSB-021)</name>
    <dbReference type="NCBI Taxonomy" id="946362"/>
    <lineage>
        <taxon>Eukaryota</taxon>
        <taxon>Choanoflagellata</taxon>
        <taxon>Craspedida</taxon>
        <taxon>Salpingoecidae</taxon>
        <taxon>Salpingoeca</taxon>
    </lineage>
</organism>